<dbReference type="OrthoDB" id="8862460at2759"/>
<comment type="subcellular location">
    <subcellularLocation>
        <location evidence="1">Cytoplasm</location>
        <location evidence="1">Cytoskeleton</location>
    </subcellularLocation>
</comment>
<comment type="caution">
    <text evidence="5">Lacks conserved residue(s) required for the propagation of feature annotation.</text>
</comment>
<dbReference type="InterPro" id="IPR036961">
    <property type="entry name" value="Kinesin_motor_dom_sf"/>
</dbReference>
<feature type="domain" description="Kinesin motor" evidence="7">
    <location>
        <begin position="57"/>
        <end position="407"/>
    </location>
</feature>
<comment type="similarity">
    <text evidence="5">Belongs to the TRAFAC class myosin-kinesin ATPase superfamily. Kinesin family.</text>
</comment>
<evidence type="ECO:0000313" key="8">
    <source>
        <dbReference type="EMBL" id="EFO22607.2"/>
    </source>
</evidence>
<dbReference type="FunCoup" id="A0A1S0TZ87">
    <property type="interactions" value="7"/>
</dbReference>
<dbReference type="PROSITE" id="PS50067">
    <property type="entry name" value="KINESIN_MOTOR_2"/>
    <property type="match status" value="1"/>
</dbReference>
<dbReference type="InParanoid" id="A0A1S0TZ87"/>
<dbReference type="CTD" id="9943288"/>
<dbReference type="InterPro" id="IPR027417">
    <property type="entry name" value="P-loop_NTPase"/>
</dbReference>
<dbReference type="RefSeq" id="XP_020302725.1">
    <property type="nucleotide sequence ID" value="XM_020446999.1"/>
</dbReference>
<keyword evidence="3" id="KW-0067">ATP-binding</keyword>
<dbReference type="Gene3D" id="3.40.850.10">
    <property type="entry name" value="Kinesin motor domain"/>
    <property type="match status" value="1"/>
</dbReference>
<protein>
    <recommendedName>
        <fullName evidence="7">Kinesin motor domain-containing protein</fullName>
    </recommendedName>
</protein>
<keyword evidence="4" id="KW-0206">Cytoskeleton</keyword>
<evidence type="ECO:0000259" key="7">
    <source>
        <dbReference type="PROSITE" id="PS50067"/>
    </source>
</evidence>
<keyword evidence="2" id="KW-0547">Nucleotide-binding</keyword>
<dbReference type="EMBL" id="JH712068">
    <property type="protein sequence ID" value="EFO22607.2"/>
    <property type="molecule type" value="Genomic_DNA"/>
</dbReference>
<evidence type="ECO:0000256" key="5">
    <source>
        <dbReference type="PROSITE-ProRule" id="PRU00283"/>
    </source>
</evidence>
<evidence type="ECO:0000256" key="3">
    <source>
        <dbReference type="ARBA" id="ARBA00022840"/>
    </source>
</evidence>
<feature type="region of interest" description="Disordered" evidence="6">
    <location>
        <begin position="402"/>
        <end position="440"/>
    </location>
</feature>
<dbReference type="KEGG" id="loa:LOAG_05878"/>
<dbReference type="Pfam" id="PF00225">
    <property type="entry name" value="Kinesin"/>
    <property type="match status" value="1"/>
</dbReference>
<evidence type="ECO:0000256" key="6">
    <source>
        <dbReference type="SAM" id="MobiDB-lite"/>
    </source>
</evidence>
<dbReference type="InterPro" id="IPR027640">
    <property type="entry name" value="Kinesin-like_fam"/>
</dbReference>
<evidence type="ECO:0000256" key="2">
    <source>
        <dbReference type="ARBA" id="ARBA00022741"/>
    </source>
</evidence>
<reference evidence="8" key="1">
    <citation type="submission" date="2012-04" db="EMBL/GenBank/DDBJ databases">
        <title>The Genome Sequence of Loa loa.</title>
        <authorList>
            <consortium name="The Broad Institute Genome Sequencing Platform"/>
            <consortium name="Broad Institute Genome Sequencing Center for Infectious Disease"/>
            <person name="Nutman T.B."/>
            <person name="Fink D.L."/>
            <person name="Russ C."/>
            <person name="Young S."/>
            <person name="Zeng Q."/>
            <person name="Gargeya S."/>
            <person name="Alvarado L."/>
            <person name="Berlin A."/>
            <person name="Chapman S.B."/>
            <person name="Chen Z."/>
            <person name="Freedman E."/>
            <person name="Gellesch M."/>
            <person name="Goldberg J."/>
            <person name="Griggs A."/>
            <person name="Gujja S."/>
            <person name="Heilman E.R."/>
            <person name="Heiman D."/>
            <person name="Howarth C."/>
            <person name="Mehta T."/>
            <person name="Neiman D."/>
            <person name="Pearson M."/>
            <person name="Roberts A."/>
            <person name="Saif S."/>
            <person name="Shea T."/>
            <person name="Shenoy N."/>
            <person name="Sisk P."/>
            <person name="Stolte C."/>
            <person name="Sykes S."/>
            <person name="White J."/>
            <person name="Yandava C."/>
            <person name="Haas B."/>
            <person name="Henn M.R."/>
            <person name="Nusbaum C."/>
            <person name="Birren B."/>
        </authorList>
    </citation>
    <scope>NUCLEOTIDE SEQUENCE [LARGE SCALE GENOMIC DNA]</scope>
</reference>
<feature type="compositionally biased region" description="Polar residues" evidence="6">
    <location>
        <begin position="721"/>
        <end position="742"/>
    </location>
</feature>
<accession>A0A1S0TZ87</accession>
<evidence type="ECO:0000256" key="4">
    <source>
        <dbReference type="ARBA" id="ARBA00023212"/>
    </source>
</evidence>
<feature type="region of interest" description="Disordered" evidence="6">
    <location>
        <begin position="721"/>
        <end position="763"/>
    </location>
</feature>
<dbReference type="GO" id="GO:0003777">
    <property type="term" value="F:microtubule motor activity"/>
    <property type="evidence" value="ECO:0007669"/>
    <property type="project" value="InterPro"/>
</dbReference>
<feature type="compositionally biased region" description="Basic residues" evidence="6">
    <location>
        <begin position="403"/>
        <end position="412"/>
    </location>
</feature>
<evidence type="ECO:0000256" key="1">
    <source>
        <dbReference type="ARBA" id="ARBA00004245"/>
    </source>
</evidence>
<dbReference type="GeneID" id="9943288"/>
<feature type="compositionally biased region" description="Polar residues" evidence="6">
    <location>
        <begin position="431"/>
        <end position="440"/>
    </location>
</feature>
<dbReference type="SMART" id="SM00129">
    <property type="entry name" value="KISc"/>
    <property type="match status" value="1"/>
</dbReference>
<dbReference type="PANTHER" id="PTHR21608">
    <property type="entry name" value="KINESIN-LIKE PROTEIN CG14535"/>
    <property type="match status" value="1"/>
</dbReference>
<sequence length="988" mass="109977">MSYERPDSLSVRLSSSRKLASLGRNHGEHNQLEEISLPPALHRFLASPTARSPSTPQLKTVLRLADEDLENVTVHGNSFVFRCNQSGISKSFSKYTFDQIFASDATIQQICSVCLPDLLQTCFSGSDACFIYFGAVSKAKNELLYSQYNRQDFTAVSTASDLAGPSSGIQYPGIFPSALLLTFRLISELRQRRPDFHHSVRISALYYSQRRNLLIDLLASFIQPVTSQEVVTIREDSVLGIKIQNHSELRVDSLEQAMLMIDDIIQARLTGKEVRVPTRCHKKLAAADPDVNGKFAPYLLKLYKKNTSQLIGGRSRLCLVDLGLGERTSKGDIQAMTMPVITNLLVALFQGQRYLPSRQSPLCMLLKESLGSVQVKASLLFASLSDRISESENILQMMSKIQRAAKPRKTHRVGSDSSSSDSTRRRLAANSEGNSSSEQSCAETVIFLGPSVRIEPAAEQQQPKRRTNGNAIDSMKRKMILDWIKDTQESGHSRPVKISVCVQCNEDDIDMENLQRFGCRRHLDDILEDDEEASGCHSPRSLPTTEQFLESFQNIGTLQQPLSILSLDKVSASTSGKSASENEVEDDDLERAMAASISSIRSHEILSRLNDDLSEIQSENVSGSDSSLSGFNRSAIKPEAYTDEKLYQLTETYKKKKKKFIPLSCCKSSMLSSESSAGYGQASSLTILKTIEKEDAHETSQLVSGTFPSPLLDQPMIITKNNNPKTVPRSSTHPLNNYANRNNRPEALPKSKLPRRTAESNIRKVSPEKQPVLLERTPLQYPVAKSSRRDLFDSKKETKKGKRIIERRNSGDANQRSTNFVPSPYSMVTDAKQDTGAYSSGHGSDENGSIYSRPLLTLLSPRSNRPRNRESFSASSGYESATGVDVVKNYGSLSKRRLFELSQTHSSNKHALLMDKRVNLMIRRQNCLRDDLREAKRLLGVADEHFLTASTSSLQGATLLEALTQETRILEKRLIACRNHAMIVTCLL</sequence>
<dbReference type="InterPro" id="IPR001752">
    <property type="entry name" value="Kinesin_motor_dom"/>
</dbReference>
<dbReference type="OMA" id="HLACKIA"/>
<dbReference type="PANTHER" id="PTHR21608:SF7">
    <property type="entry name" value="KINESIN-LIKE PROTEIN CG14535"/>
    <property type="match status" value="1"/>
</dbReference>
<name>A0A1S0TZ87_LOALO</name>
<dbReference type="GO" id="GO:0008017">
    <property type="term" value="F:microtubule binding"/>
    <property type="evidence" value="ECO:0007669"/>
    <property type="project" value="InterPro"/>
</dbReference>
<proteinExistence type="inferred from homology"/>
<dbReference type="GO" id="GO:0005524">
    <property type="term" value="F:ATP binding"/>
    <property type="evidence" value="ECO:0007669"/>
    <property type="project" value="UniProtKB-KW"/>
</dbReference>
<keyword evidence="4" id="KW-0963">Cytoplasm</keyword>
<dbReference type="SUPFAM" id="SSF52540">
    <property type="entry name" value="P-loop containing nucleoside triphosphate hydrolases"/>
    <property type="match status" value="1"/>
</dbReference>
<dbReference type="GO" id="GO:0005856">
    <property type="term" value="C:cytoskeleton"/>
    <property type="evidence" value="ECO:0007669"/>
    <property type="project" value="UniProtKB-SubCell"/>
</dbReference>
<dbReference type="AlphaFoldDB" id="A0A1S0TZ87"/>
<organism evidence="8">
    <name type="scientific">Loa loa</name>
    <name type="common">Eye worm</name>
    <name type="synonym">Filaria loa</name>
    <dbReference type="NCBI Taxonomy" id="7209"/>
    <lineage>
        <taxon>Eukaryota</taxon>
        <taxon>Metazoa</taxon>
        <taxon>Ecdysozoa</taxon>
        <taxon>Nematoda</taxon>
        <taxon>Chromadorea</taxon>
        <taxon>Rhabditida</taxon>
        <taxon>Spirurina</taxon>
        <taxon>Spiruromorpha</taxon>
        <taxon>Filarioidea</taxon>
        <taxon>Onchocercidae</taxon>
        <taxon>Loa</taxon>
    </lineage>
</organism>
<dbReference type="GO" id="GO:0007018">
    <property type="term" value="P:microtubule-based movement"/>
    <property type="evidence" value="ECO:0007669"/>
    <property type="project" value="InterPro"/>
</dbReference>
<gene>
    <name evidence="8" type="ORF">LOAG_05878</name>
</gene>